<dbReference type="KEGG" id="ppd:Ppro_3073"/>
<evidence type="ECO:0000256" key="1">
    <source>
        <dbReference type="PROSITE-ProRule" id="PRU00325"/>
    </source>
</evidence>
<reference evidence="3 4" key="1">
    <citation type="submission" date="2006-10" db="EMBL/GenBank/DDBJ databases">
        <title>Complete sequence of chromosome of Pelobacter propionicus DSM 2379.</title>
        <authorList>
            <consortium name="US DOE Joint Genome Institute"/>
            <person name="Copeland A."/>
            <person name="Lucas S."/>
            <person name="Lapidus A."/>
            <person name="Barry K."/>
            <person name="Detter J.C."/>
            <person name="Glavina del Rio T."/>
            <person name="Hammon N."/>
            <person name="Israni S."/>
            <person name="Dalin E."/>
            <person name="Tice H."/>
            <person name="Pitluck S."/>
            <person name="Saunders E."/>
            <person name="Brettin T."/>
            <person name="Bruce D."/>
            <person name="Han C."/>
            <person name="Tapia R."/>
            <person name="Schmutz J."/>
            <person name="Larimer F."/>
            <person name="Land M."/>
            <person name="Hauser L."/>
            <person name="Kyrpides N."/>
            <person name="Kim E."/>
            <person name="Lovley D."/>
            <person name="Richardson P."/>
        </authorList>
    </citation>
    <scope>NUCLEOTIDE SEQUENCE [LARGE SCALE GENOMIC DNA]</scope>
    <source>
        <strain evidence="4">DSM 2379 / NBRC 103807 / OttBd1</strain>
    </source>
</reference>
<feature type="domain" description="SWIM-type" evidence="2">
    <location>
        <begin position="16"/>
        <end position="53"/>
    </location>
</feature>
<gene>
    <name evidence="3" type="ordered locus">Ppro_3073</name>
</gene>
<dbReference type="AlphaFoldDB" id="A1ATJ8"/>
<dbReference type="PROSITE" id="PS50966">
    <property type="entry name" value="ZF_SWIM"/>
    <property type="match status" value="1"/>
</dbReference>
<evidence type="ECO:0000313" key="3">
    <source>
        <dbReference type="EMBL" id="ABL00669.1"/>
    </source>
</evidence>
<keyword evidence="1" id="KW-0862">Zinc</keyword>
<dbReference type="HOGENOM" id="CLU_2168571_0_0_7"/>
<dbReference type="EMBL" id="CP000482">
    <property type="protein sequence ID" value="ABL00669.1"/>
    <property type="molecule type" value="Genomic_DNA"/>
</dbReference>
<dbReference type="eggNOG" id="ENOG50337Q4">
    <property type="taxonomic scope" value="Bacteria"/>
</dbReference>
<sequence length="110" mass="11991">MEELIFIVQGSAKEPYKITFRKSNNNLSAYCTCPAAYNGQFCKHRMNIIGGLTDGIVSGNTLEVEIISTWLSGTDIETAVNEVISAEEQLGIAKRNLASAKKHLARALSD</sequence>
<dbReference type="OrthoDB" id="7875935at2"/>
<proteinExistence type="predicted"/>
<dbReference type="InterPro" id="IPR007527">
    <property type="entry name" value="Znf_SWIM"/>
</dbReference>
<evidence type="ECO:0000259" key="2">
    <source>
        <dbReference type="PROSITE" id="PS50966"/>
    </source>
</evidence>
<protein>
    <recommendedName>
        <fullName evidence="2">SWIM-type domain-containing protein</fullName>
    </recommendedName>
</protein>
<dbReference type="GO" id="GO:0008270">
    <property type="term" value="F:zinc ion binding"/>
    <property type="evidence" value="ECO:0007669"/>
    <property type="project" value="UniProtKB-KW"/>
</dbReference>
<evidence type="ECO:0000313" key="4">
    <source>
        <dbReference type="Proteomes" id="UP000006732"/>
    </source>
</evidence>
<keyword evidence="1" id="KW-0479">Metal-binding</keyword>
<keyword evidence="4" id="KW-1185">Reference proteome</keyword>
<dbReference type="Proteomes" id="UP000006732">
    <property type="component" value="Chromosome"/>
</dbReference>
<dbReference type="RefSeq" id="WP_011736904.1">
    <property type="nucleotide sequence ID" value="NC_008609.1"/>
</dbReference>
<organism evidence="3 4">
    <name type="scientific">Pelobacter propionicus (strain DSM 2379 / NBRC 103807 / OttBd1)</name>
    <dbReference type="NCBI Taxonomy" id="338966"/>
    <lineage>
        <taxon>Bacteria</taxon>
        <taxon>Pseudomonadati</taxon>
        <taxon>Thermodesulfobacteriota</taxon>
        <taxon>Desulfuromonadia</taxon>
        <taxon>Desulfuromonadales</taxon>
        <taxon>Desulfuromonadaceae</taxon>
        <taxon>Pelobacter</taxon>
    </lineage>
</organism>
<keyword evidence="1" id="KW-0863">Zinc-finger</keyword>
<name>A1ATJ8_PELPD</name>
<accession>A1ATJ8</accession>
<dbReference type="STRING" id="338966.Ppro_3073"/>